<feature type="transmembrane region" description="Helical" evidence="1">
    <location>
        <begin position="28"/>
        <end position="48"/>
    </location>
</feature>
<keyword evidence="1" id="KW-0812">Transmembrane</keyword>
<protein>
    <submittedName>
        <fullName evidence="2">Uncharacterized protein</fullName>
    </submittedName>
</protein>
<gene>
    <name evidence="2" type="ORF">ACD_49C00079G0011</name>
</gene>
<proteinExistence type="predicted"/>
<keyword evidence="1" id="KW-0472">Membrane</keyword>
<reference evidence="2" key="1">
    <citation type="journal article" date="2012" name="Science">
        <title>Fermentation, hydrogen, and sulfur metabolism in multiple uncultivated bacterial phyla.</title>
        <authorList>
            <person name="Wrighton K.C."/>
            <person name="Thomas B.C."/>
            <person name="Sharon I."/>
            <person name="Miller C.S."/>
            <person name="Castelle C.J."/>
            <person name="VerBerkmoes N.C."/>
            <person name="Wilkins M.J."/>
            <person name="Hettich R.L."/>
            <person name="Lipton M.S."/>
            <person name="Williams K.H."/>
            <person name="Long P.E."/>
            <person name="Banfield J.F."/>
        </authorList>
    </citation>
    <scope>NUCLEOTIDE SEQUENCE [LARGE SCALE GENOMIC DNA]</scope>
</reference>
<evidence type="ECO:0000313" key="2">
    <source>
        <dbReference type="EMBL" id="EKD65847.1"/>
    </source>
</evidence>
<feature type="transmembrane region" description="Helical" evidence="1">
    <location>
        <begin position="132"/>
        <end position="149"/>
    </location>
</feature>
<feature type="transmembrane region" description="Helical" evidence="1">
    <location>
        <begin position="83"/>
        <end position="100"/>
    </location>
</feature>
<sequence length="288" mass="32252">MEATNVVPKTQWSVSSFLNLIWKPENRLSTMLTIMMTAILVGIAYYGLHQPHFQISIERLVLTNLIIGVFIFVLSLPNSGETLFLGIIGIIISICGVIFGNGPVITIVGFSFCLMALFAIFGGYLWDKHRKYLPVFVVIALTINTWSISSSLSKPDPNFVWFSKADGKVTTEEVIVPLGFKTLEDLYFPVAKLEPAEIPAKISIFSSEESGWRKEEHFDGNLHVEFRPQNHEAYKAILGQGDFHQINIRTGISRMDALELANMEILNQLGFGLLRSEDIKIIVSGIWS</sequence>
<name>K2AVE4_9BACT</name>
<dbReference type="EMBL" id="AMFJ01021665">
    <property type="protein sequence ID" value="EKD65847.1"/>
    <property type="molecule type" value="Genomic_DNA"/>
</dbReference>
<evidence type="ECO:0000256" key="1">
    <source>
        <dbReference type="SAM" id="Phobius"/>
    </source>
</evidence>
<accession>K2AVE4</accession>
<keyword evidence="1" id="KW-1133">Transmembrane helix</keyword>
<comment type="caution">
    <text evidence="2">The sequence shown here is derived from an EMBL/GenBank/DDBJ whole genome shotgun (WGS) entry which is preliminary data.</text>
</comment>
<feature type="transmembrane region" description="Helical" evidence="1">
    <location>
        <begin position="107"/>
        <end position="126"/>
    </location>
</feature>
<organism evidence="2">
    <name type="scientific">uncultured bacterium</name>
    <name type="common">gcode 4</name>
    <dbReference type="NCBI Taxonomy" id="1234023"/>
    <lineage>
        <taxon>Bacteria</taxon>
        <taxon>environmental samples</taxon>
    </lineage>
</organism>
<dbReference type="AlphaFoldDB" id="K2AVE4"/>
<feature type="transmembrane region" description="Helical" evidence="1">
    <location>
        <begin position="60"/>
        <end position="77"/>
    </location>
</feature>